<feature type="compositionally biased region" description="Basic residues" evidence="6">
    <location>
        <begin position="1"/>
        <end position="24"/>
    </location>
</feature>
<dbReference type="Gene3D" id="2.130.10.10">
    <property type="entry name" value="YVTN repeat-like/Quinoprotein amine dehydrogenase"/>
    <property type="match status" value="2"/>
</dbReference>
<protein>
    <submittedName>
        <fullName evidence="7">Uncharacterized protein</fullName>
    </submittedName>
</protein>
<evidence type="ECO:0000313" key="8">
    <source>
        <dbReference type="Proteomes" id="UP001642360"/>
    </source>
</evidence>
<evidence type="ECO:0000313" key="7">
    <source>
        <dbReference type="EMBL" id="CAK9133499.1"/>
    </source>
</evidence>
<dbReference type="Pfam" id="PF00400">
    <property type="entry name" value="WD40"/>
    <property type="match status" value="5"/>
</dbReference>
<dbReference type="SUPFAM" id="SSF50978">
    <property type="entry name" value="WD40 repeat-like"/>
    <property type="match status" value="1"/>
</dbReference>
<feature type="repeat" description="WD" evidence="5">
    <location>
        <begin position="217"/>
        <end position="258"/>
    </location>
</feature>
<dbReference type="Proteomes" id="UP001642360">
    <property type="component" value="Unassembled WGS sequence"/>
</dbReference>
<sequence length="632" mass="71596">MKNKNQKKKPAAQKGKTQKGKKRFPINEDPFFDAPENSKRRRKIEDDDIESSEEEYDNDPFSRDAERAVEEEEEETAAERRKRVAEAYLEKIRAITKREKAEEDEEEEREGEREGERDSLVAKILQQEQLEESGRVRRSIASRFQKPETTDGFRVLVKHRQSVTAVALSEDDSKGFSSSKDGTIVQWDVESGKRENYVWPSEEVLKSHGEKDPQGRAAKHSKHVLSLAVSSDGRYLASGGLDRHIHLWDTRTREHIQTFPGHKGPVSCLTFRQGTSELFSGSFDRSVKIWNADDRAYINTLFGHQSELLTIDCLRKERVLTVGRDRTMHLWKPLHEGYILNGWLSTPFGQLPPPPFSTRVYKKNKSLFSSPSSVFAVFPFGPECSSDLTSDDDEDVDQTQQSSTTLIRLHDDSRFLKLITCSVESSGPQLMAVFRHYIKRQKVSAPTFTSNQPVPEESQLVFRARASSLECCCFINNDEFLSGSDDGSIEHWSILRKKPIHIFKNAHALFSPYKLEDRNELSNGHLENGDYTYESVSSSAHSWVSSVAVCRNSDLAASGAGNGLIRLWEIENEAKGIRPLFELPMVGFVNSLAFARSGRFLVAGVGQEPRLGRWERNPAARNGVAMHSLKLS</sequence>
<keyword evidence="3" id="KW-0677">Repeat</keyword>
<feature type="repeat" description="WD" evidence="5">
    <location>
        <begin position="259"/>
        <end position="300"/>
    </location>
</feature>
<dbReference type="InterPro" id="IPR015943">
    <property type="entry name" value="WD40/YVTN_repeat-like_dom_sf"/>
</dbReference>
<dbReference type="EMBL" id="CAUOFW020000037">
    <property type="protein sequence ID" value="CAK9133499.1"/>
    <property type="molecule type" value="Genomic_DNA"/>
</dbReference>
<reference evidence="7 8" key="1">
    <citation type="submission" date="2024-02" db="EMBL/GenBank/DDBJ databases">
        <authorList>
            <person name="Vignale AGUSTIN F."/>
            <person name="Sosa J E."/>
            <person name="Modenutti C."/>
        </authorList>
    </citation>
    <scope>NUCLEOTIDE SEQUENCE [LARGE SCALE GENOMIC DNA]</scope>
</reference>
<dbReference type="PANTHER" id="PTHR19865">
    <property type="entry name" value="U3 SMALL NUCLEOLAR RNA INTERACTING PROTEIN 2"/>
    <property type="match status" value="1"/>
</dbReference>
<evidence type="ECO:0000256" key="1">
    <source>
        <dbReference type="ARBA" id="ARBA00004123"/>
    </source>
</evidence>
<feature type="region of interest" description="Disordered" evidence="6">
    <location>
        <begin position="1"/>
        <end position="81"/>
    </location>
</feature>
<comment type="subcellular location">
    <subcellularLocation>
        <location evidence="1">Nucleus</location>
    </subcellularLocation>
</comment>
<dbReference type="PROSITE" id="PS00678">
    <property type="entry name" value="WD_REPEATS_1"/>
    <property type="match status" value="2"/>
</dbReference>
<evidence type="ECO:0000256" key="3">
    <source>
        <dbReference type="ARBA" id="ARBA00022737"/>
    </source>
</evidence>
<dbReference type="PROSITE" id="PS50082">
    <property type="entry name" value="WD_REPEATS_2"/>
    <property type="match status" value="3"/>
</dbReference>
<dbReference type="SMART" id="SM00320">
    <property type="entry name" value="WD40"/>
    <property type="match status" value="6"/>
</dbReference>
<keyword evidence="8" id="KW-1185">Reference proteome</keyword>
<feature type="compositionally biased region" description="Acidic residues" evidence="6">
    <location>
        <begin position="46"/>
        <end position="58"/>
    </location>
</feature>
<keyword evidence="4" id="KW-0539">Nucleus</keyword>
<dbReference type="PROSITE" id="PS50294">
    <property type="entry name" value="WD_REPEATS_REGION"/>
    <property type="match status" value="3"/>
</dbReference>
<evidence type="ECO:0000256" key="2">
    <source>
        <dbReference type="ARBA" id="ARBA00022574"/>
    </source>
</evidence>
<organism evidence="7 8">
    <name type="scientific">Ilex paraguariensis</name>
    <name type="common">yerba mate</name>
    <dbReference type="NCBI Taxonomy" id="185542"/>
    <lineage>
        <taxon>Eukaryota</taxon>
        <taxon>Viridiplantae</taxon>
        <taxon>Streptophyta</taxon>
        <taxon>Embryophyta</taxon>
        <taxon>Tracheophyta</taxon>
        <taxon>Spermatophyta</taxon>
        <taxon>Magnoliopsida</taxon>
        <taxon>eudicotyledons</taxon>
        <taxon>Gunneridae</taxon>
        <taxon>Pentapetalae</taxon>
        <taxon>asterids</taxon>
        <taxon>campanulids</taxon>
        <taxon>Aquifoliales</taxon>
        <taxon>Aquifoliaceae</taxon>
        <taxon>Ilex</taxon>
    </lineage>
</organism>
<evidence type="ECO:0000256" key="4">
    <source>
        <dbReference type="ARBA" id="ARBA00023242"/>
    </source>
</evidence>
<name>A0ABC8QLI3_9AQUA</name>
<feature type="repeat" description="WD" evidence="5">
    <location>
        <begin position="156"/>
        <end position="197"/>
    </location>
</feature>
<keyword evidence="2 5" id="KW-0853">WD repeat</keyword>
<accession>A0ABC8QLI3</accession>
<proteinExistence type="predicted"/>
<dbReference type="PANTHER" id="PTHR19865:SF0">
    <property type="entry name" value="U3 SMALL NUCLEOLAR RNA-INTERACTING PROTEIN 2"/>
    <property type="match status" value="1"/>
</dbReference>
<dbReference type="InterPro" id="IPR039241">
    <property type="entry name" value="Rrp9-like"/>
</dbReference>
<dbReference type="InterPro" id="IPR001680">
    <property type="entry name" value="WD40_rpt"/>
</dbReference>
<dbReference type="PRINTS" id="PR00320">
    <property type="entry name" value="GPROTEINBRPT"/>
</dbReference>
<dbReference type="InterPro" id="IPR036322">
    <property type="entry name" value="WD40_repeat_dom_sf"/>
</dbReference>
<dbReference type="InterPro" id="IPR019775">
    <property type="entry name" value="WD40_repeat_CS"/>
</dbReference>
<feature type="compositionally biased region" description="Basic and acidic residues" evidence="6">
    <location>
        <begin position="110"/>
        <end position="120"/>
    </location>
</feature>
<feature type="region of interest" description="Disordered" evidence="6">
    <location>
        <begin position="93"/>
        <end position="120"/>
    </location>
</feature>
<comment type="caution">
    <text evidence="7">The sequence shown here is derived from an EMBL/GenBank/DDBJ whole genome shotgun (WGS) entry which is preliminary data.</text>
</comment>
<evidence type="ECO:0000256" key="6">
    <source>
        <dbReference type="SAM" id="MobiDB-lite"/>
    </source>
</evidence>
<dbReference type="AlphaFoldDB" id="A0ABC8QLI3"/>
<dbReference type="InterPro" id="IPR020472">
    <property type="entry name" value="WD40_PAC1"/>
</dbReference>
<evidence type="ECO:0000256" key="5">
    <source>
        <dbReference type="PROSITE-ProRule" id="PRU00221"/>
    </source>
</evidence>
<gene>
    <name evidence="7" type="ORF">ILEXP_LOCUS413</name>
</gene>
<dbReference type="GO" id="GO:0005634">
    <property type="term" value="C:nucleus"/>
    <property type="evidence" value="ECO:0007669"/>
    <property type="project" value="UniProtKB-SubCell"/>
</dbReference>